<dbReference type="GO" id="GO:0008932">
    <property type="term" value="F:lytic endotransglycosylase activity"/>
    <property type="evidence" value="ECO:0007669"/>
    <property type="project" value="UniProtKB-UniRule"/>
</dbReference>
<dbReference type="GO" id="GO:0009252">
    <property type="term" value="P:peptidoglycan biosynthetic process"/>
    <property type="evidence" value="ECO:0007669"/>
    <property type="project" value="UniProtKB-UniRule"/>
</dbReference>
<dbReference type="GO" id="GO:0005886">
    <property type="term" value="C:plasma membrane"/>
    <property type="evidence" value="ECO:0007669"/>
    <property type="project" value="UniProtKB-SubCell"/>
</dbReference>
<keyword evidence="4 7" id="KW-0472">Membrane</keyword>
<reference evidence="8 9" key="1">
    <citation type="journal article" date="2016" name="Nat. Commun.">
        <title>Thousands of microbial genomes shed light on interconnected biogeochemical processes in an aquifer system.</title>
        <authorList>
            <person name="Anantharaman K."/>
            <person name="Brown C.T."/>
            <person name="Hug L.A."/>
            <person name="Sharon I."/>
            <person name="Castelle C.J."/>
            <person name="Probst A.J."/>
            <person name="Thomas B.C."/>
            <person name="Singh A."/>
            <person name="Wilkins M.J."/>
            <person name="Karaoz U."/>
            <person name="Brodie E.L."/>
            <person name="Williams K.H."/>
            <person name="Hubbard S.S."/>
            <person name="Banfield J.F."/>
        </authorList>
    </citation>
    <scope>NUCLEOTIDE SEQUENCE [LARGE SCALE GENOMIC DNA]</scope>
</reference>
<dbReference type="HAMAP" id="MF_02065">
    <property type="entry name" value="MltG"/>
    <property type="match status" value="1"/>
</dbReference>
<comment type="similarity">
    <text evidence="7">Belongs to the transglycosylase MltG family.</text>
</comment>
<dbReference type="Pfam" id="PF02618">
    <property type="entry name" value="YceG"/>
    <property type="match status" value="1"/>
</dbReference>
<evidence type="ECO:0000256" key="2">
    <source>
        <dbReference type="ARBA" id="ARBA00022692"/>
    </source>
</evidence>
<dbReference type="Gene3D" id="3.30.1490.480">
    <property type="entry name" value="Endolytic murein transglycosylase"/>
    <property type="match status" value="1"/>
</dbReference>
<sequence>MRKDFSKISPEGFKKFTTIAGIIALAVFLFLCFEIYVPINPFSRETITYTAPKGFGDDEIAKDLEKLKLIRSNYFFRFYVVASFQHSSLQAGKYNLSPRMSVYQMVKKMASGDVVKNKVTILEGWDKQDIAKYLEEKSVCKKDEFFALVKNDYSAEFDFLKDKPKNLDLEGYLFPDTYEFAEGEACQEVIGAILANFGKKLTPELRAEIAKQKKSIFDIVTMASMIEKEVRIMSDKKIVSGILWKRIEIGMPLQLDATINYITGKSDPAARISDTKIDSPYNTYKYYGLPKGPISNPGMNSIMAAIYPTKTAYLYYLSNGKTYFSATFEEHQTAKALYLE</sequence>
<gene>
    <name evidence="7" type="primary">mltG</name>
    <name evidence="8" type="ORF">A2401_01605</name>
</gene>
<dbReference type="STRING" id="1802229.A2401_01605"/>
<evidence type="ECO:0000256" key="3">
    <source>
        <dbReference type="ARBA" id="ARBA00022989"/>
    </source>
</evidence>
<dbReference type="InterPro" id="IPR003770">
    <property type="entry name" value="MLTG-like"/>
</dbReference>
<evidence type="ECO:0000256" key="1">
    <source>
        <dbReference type="ARBA" id="ARBA00022475"/>
    </source>
</evidence>
<evidence type="ECO:0000256" key="6">
    <source>
        <dbReference type="ARBA" id="ARBA00023316"/>
    </source>
</evidence>
<keyword evidence="3 7" id="KW-1133">Transmembrane helix</keyword>
<comment type="caution">
    <text evidence="8">The sequence shown here is derived from an EMBL/GenBank/DDBJ whole genome shotgun (WGS) entry which is preliminary data.</text>
</comment>
<accession>A0A1G2JCQ3</accession>
<evidence type="ECO:0000256" key="7">
    <source>
        <dbReference type="HAMAP-Rule" id="MF_02065"/>
    </source>
</evidence>
<feature type="site" description="Important for catalytic activity" evidence="7">
    <location>
        <position position="229"/>
    </location>
</feature>
<keyword evidence="5 7" id="KW-0456">Lyase</keyword>
<dbReference type="EMBL" id="MHPP01000014">
    <property type="protein sequence ID" value="OGZ84723.1"/>
    <property type="molecule type" value="Genomic_DNA"/>
</dbReference>
<comment type="function">
    <text evidence="7">Functions as a peptidoglycan terminase that cleaves nascent peptidoglycan strands endolytically to terminate their elongation.</text>
</comment>
<dbReference type="PANTHER" id="PTHR30518">
    <property type="entry name" value="ENDOLYTIC MUREIN TRANSGLYCOSYLASE"/>
    <property type="match status" value="1"/>
</dbReference>
<proteinExistence type="inferred from homology"/>
<dbReference type="GO" id="GO:0071555">
    <property type="term" value="P:cell wall organization"/>
    <property type="evidence" value="ECO:0007669"/>
    <property type="project" value="UniProtKB-KW"/>
</dbReference>
<keyword evidence="1 7" id="KW-1003">Cell membrane</keyword>
<dbReference type="AlphaFoldDB" id="A0A1G2JCQ3"/>
<dbReference type="CDD" id="cd08010">
    <property type="entry name" value="MltG_like"/>
    <property type="match status" value="1"/>
</dbReference>
<evidence type="ECO:0000256" key="5">
    <source>
        <dbReference type="ARBA" id="ARBA00023239"/>
    </source>
</evidence>
<dbReference type="NCBIfam" id="TIGR00247">
    <property type="entry name" value="endolytic transglycosylase MltG"/>
    <property type="match status" value="1"/>
</dbReference>
<keyword evidence="6 7" id="KW-0961">Cell wall biogenesis/degradation</keyword>
<dbReference type="PANTHER" id="PTHR30518:SF2">
    <property type="entry name" value="ENDOLYTIC MUREIN TRANSGLYCOSYLASE"/>
    <property type="match status" value="1"/>
</dbReference>
<evidence type="ECO:0000313" key="8">
    <source>
        <dbReference type="EMBL" id="OGZ84723.1"/>
    </source>
</evidence>
<comment type="subcellular location">
    <subcellularLocation>
        <location evidence="7">Cell membrane</location>
        <topology evidence="7">Single-pass membrane protein</topology>
    </subcellularLocation>
</comment>
<protein>
    <recommendedName>
        <fullName evidence="7">Endolytic murein transglycosylase</fullName>
        <ecNumber evidence="7">4.2.2.29</ecNumber>
    </recommendedName>
    <alternativeName>
        <fullName evidence="7">Peptidoglycan lytic transglycosylase</fullName>
    </alternativeName>
    <alternativeName>
        <fullName evidence="7">Peptidoglycan polymerization terminase</fullName>
    </alternativeName>
</protein>
<dbReference type="Proteomes" id="UP000177751">
    <property type="component" value="Unassembled WGS sequence"/>
</dbReference>
<organism evidence="8 9">
    <name type="scientific">Candidatus Staskawiczbacteria bacterium RIFOXYC1_FULL_38_18</name>
    <dbReference type="NCBI Taxonomy" id="1802229"/>
    <lineage>
        <taxon>Bacteria</taxon>
        <taxon>Candidatus Staskawicziibacteriota</taxon>
    </lineage>
</organism>
<evidence type="ECO:0000256" key="4">
    <source>
        <dbReference type="ARBA" id="ARBA00023136"/>
    </source>
</evidence>
<keyword evidence="2 7" id="KW-0812">Transmembrane</keyword>
<comment type="catalytic activity">
    <reaction evidence="7">
        <text>a peptidoglycan chain = a peptidoglycan chain with N-acetyl-1,6-anhydromuramyl-[peptide] at the reducing end + a peptidoglycan chain with N-acetylglucosamine at the non-reducing end.</text>
        <dbReference type="EC" id="4.2.2.29"/>
    </reaction>
</comment>
<dbReference type="EC" id="4.2.2.29" evidence="7"/>
<evidence type="ECO:0000313" key="9">
    <source>
        <dbReference type="Proteomes" id="UP000177751"/>
    </source>
</evidence>
<name>A0A1G2JCQ3_9BACT</name>
<feature type="transmembrane region" description="Helical" evidence="7">
    <location>
        <begin position="16"/>
        <end position="37"/>
    </location>
</feature>